<name>A0A1C5I4F9_9ACTN</name>
<dbReference type="OrthoDB" id="3405428at2"/>
<keyword evidence="1" id="KW-0472">Membrane</keyword>
<keyword evidence="1" id="KW-1133">Transmembrane helix</keyword>
<organism evidence="2 3">
    <name type="scientific">Micromonospora humi</name>
    <dbReference type="NCBI Taxonomy" id="745366"/>
    <lineage>
        <taxon>Bacteria</taxon>
        <taxon>Bacillati</taxon>
        <taxon>Actinomycetota</taxon>
        <taxon>Actinomycetes</taxon>
        <taxon>Micromonosporales</taxon>
        <taxon>Micromonosporaceae</taxon>
        <taxon>Micromonospora</taxon>
    </lineage>
</organism>
<gene>
    <name evidence="2" type="ORF">GA0070213_104422</name>
</gene>
<dbReference type="EMBL" id="FMDM01000004">
    <property type="protein sequence ID" value="SCG53057.1"/>
    <property type="molecule type" value="Genomic_DNA"/>
</dbReference>
<dbReference type="STRING" id="745366.GA0070213_104422"/>
<proteinExistence type="predicted"/>
<evidence type="ECO:0000313" key="2">
    <source>
        <dbReference type="EMBL" id="SCG53057.1"/>
    </source>
</evidence>
<reference evidence="3" key="1">
    <citation type="submission" date="2016-06" db="EMBL/GenBank/DDBJ databases">
        <authorList>
            <person name="Varghese N."/>
            <person name="Submissions Spin"/>
        </authorList>
    </citation>
    <scope>NUCLEOTIDE SEQUENCE [LARGE SCALE GENOMIC DNA]</scope>
    <source>
        <strain evidence="3">DSM 45647</strain>
    </source>
</reference>
<protein>
    <submittedName>
        <fullName evidence="2">Uncharacterized protein</fullName>
    </submittedName>
</protein>
<dbReference type="Proteomes" id="UP000199360">
    <property type="component" value="Unassembled WGS sequence"/>
</dbReference>
<evidence type="ECO:0000313" key="3">
    <source>
        <dbReference type="Proteomes" id="UP000199360"/>
    </source>
</evidence>
<sequence>MVLFFFCVVALGFLVYGAATRDGDVPFDGWPFFRFLSTALPLGVAAVAGLGVYRAGSNAEARKRGRVMGFGLLAAAVLLVVTGVIGDAVS</sequence>
<keyword evidence="1" id="KW-0812">Transmembrane</keyword>
<dbReference type="AlphaFoldDB" id="A0A1C5I4F9"/>
<accession>A0A1C5I4F9</accession>
<feature type="transmembrane region" description="Helical" evidence="1">
    <location>
        <begin position="67"/>
        <end position="86"/>
    </location>
</feature>
<feature type="transmembrane region" description="Helical" evidence="1">
    <location>
        <begin position="33"/>
        <end position="55"/>
    </location>
</feature>
<keyword evidence="3" id="KW-1185">Reference proteome</keyword>
<evidence type="ECO:0000256" key="1">
    <source>
        <dbReference type="SAM" id="Phobius"/>
    </source>
</evidence>